<dbReference type="InterPro" id="IPR001647">
    <property type="entry name" value="HTH_TetR"/>
</dbReference>
<dbReference type="InterPro" id="IPR050109">
    <property type="entry name" value="HTH-type_TetR-like_transc_reg"/>
</dbReference>
<dbReference type="SUPFAM" id="SSF48498">
    <property type="entry name" value="Tetracyclin repressor-like, C-terminal domain"/>
    <property type="match status" value="1"/>
</dbReference>
<gene>
    <name evidence="7" type="ORF">AB5L97_03330</name>
</gene>
<dbReference type="EMBL" id="CP163302">
    <property type="protein sequence ID" value="XDP46067.1"/>
    <property type="molecule type" value="Genomic_DNA"/>
</dbReference>
<feature type="domain" description="HTH tetR-type" evidence="6">
    <location>
        <begin position="6"/>
        <end position="66"/>
    </location>
</feature>
<sequence length="224" mass="23593">MSTRTEATRQRLFDAAMELIGQRGAEAVTVDEIAAAAGVAKGTVYYNFGSKNELVAQLLQHGMGMLMAALAPAGRAEPAQHAAHDAGPSPHARTSPERGAVAAPSPADDTFHEVRGMVTRALRFIEAYPGFVRLWMGEQWRGDGTWHTLLAARRAEVLVVIRGALDRVAARREPAPGQDLDVVATALFGAAFMVGMDRVSTTPPKPLAPAAEAITALAIGAFGG</sequence>
<dbReference type="Pfam" id="PF00440">
    <property type="entry name" value="TetR_N"/>
    <property type="match status" value="1"/>
</dbReference>
<evidence type="ECO:0000256" key="5">
    <source>
        <dbReference type="SAM" id="MobiDB-lite"/>
    </source>
</evidence>
<dbReference type="PRINTS" id="PR00455">
    <property type="entry name" value="HTHTETR"/>
</dbReference>
<evidence type="ECO:0000256" key="2">
    <source>
        <dbReference type="ARBA" id="ARBA00023125"/>
    </source>
</evidence>
<proteinExistence type="predicted"/>
<dbReference type="Gene3D" id="1.10.357.10">
    <property type="entry name" value="Tetracycline Repressor, domain 2"/>
    <property type="match status" value="2"/>
</dbReference>
<keyword evidence="2 4" id="KW-0238">DNA-binding</keyword>
<reference evidence="7" key="1">
    <citation type="submission" date="2024-07" db="EMBL/GenBank/DDBJ databases">
        <authorList>
            <person name="fu j."/>
        </authorList>
    </citation>
    <scope>NUCLEOTIDE SEQUENCE</scope>
    <source>
        <strain evidence="7">P10A9</strain>
    </source>
</reference>
<dbReference type="GO" id="GO:0003700">
    <property type="term" value="F:DNA-binding transcription factor activity"/>
    <property type="evidence" value="ECO:0007669"/>
    <property type="project" value="TreeGrafter"/>
</dbReference>
<dbReference type="RefSeq" id="WP_307956759.1">
    <property type="nucleotide sequence ID" value="NZ_CP163302.1"/>
</dbReference>
<evidence type="ECO:0000313" key="7">
    <source>
        <dbReference type="EMBL" id="XDP46067.1"/>
    </source>
</evidence>
<dbReference type="PANTHER" id="PTHR30055">
    <property type="entry name" value="HTH-TYPE TRANSCRIPTIONAL REGULATOR RUTR"/>
    <property type="match status" value="1"/>
</dbReference>
<dbReference type="KEGG" id="spue:AB5L97_03330"/>
<feature type="region of interest" description="Disordered" evidence="5">
    <location>
        <begin position="77"/>
        <end position="108"/>
    </location>
</feature>
<organism evidence="7">
    <name type="scientific">Sinomonas puerhi</name>
    <dbReference type="NCBI Taxonomy" id="3238584"/>
    <lineage>
        <taxon>Bacteria</taxon>
        <taxon>Bacillati</taxon>
        <taxon>Actinomycetota</taxon>
        <taxon>Actinomycetes</taxon>
        <taxon>Micrococcales</taxon>
        <taxon>Micrococcaceae</taxon>
        <taxon>Sinomonas</taxon>
    </lineage>
</organism>
<dbReference type="PROSITE" id="PS50977">
    <property type="entry name" value="HTH_TETR_2"/>
    <property type="match status" value="1"/>
</dbReference>
<dbReference type="AlphaFoldDB" id="A0AB39L6I9"/>
<name>A0AB39L6I9_9MICC</name>
<evidence type="ECO:0000256" key="1">
    <source>
        <dbReference type="ARBA" id="ARBA00023015"/>
    </source>
</evidence>
<dbReference type="GO" id="GO:0000976">
    <property type="term" value="F:transcription cis-regulatory region binding"/>
    <property type="evidence" value="ECO:0007669"/>
    <property type="project" value="TreeGrafter"/>
</dbReference>
<evidence type="ECO:0000256" key="3">
    <source>
        <dbReference type="ARBA" id="ARBA00023163"/>
    </source>
</evidence>
<keyword evidence="3" id="KW-0804">Transcription</keyword>
<keyword evidence="1" id="KW-0805">Transcription regulation</keyword>
<evidence type="ECO:0000259" key="6">
    <source>
        <dbReference type="PROSITE" id="PS50977"/>
    </source>
</evidence>
<dbReference type="PANTHER" id="PTHR30055:SF238">
    <property type="entry name" value="MYCOFACTOCIN BIOSYNTHESIS TRANSCRIPTIONAL REGULATOR MFTR-RELATED"/>
    <property type="match status" value="1"/>
</dbReference>
<dbReference type="InterPro" id="IPR009057">
    <property type="entry name" value="Homeodomain-like_sf"/>
</dbReference>
<evidence type="ECO:0000256" key="4">
    <source>
        <dbReference type="PROSITE-ProRule" id="PRU00335"/>
    </source>
</evidence>
<dbReference type="InterPro" id="IPR036271">
    <property type="entry name" value="Tet_transcr_reg_TetR-rel_C_sf"/>
</dbReference>
<accession>A0AB39L6I9</accession>
<protein>
    <submittedName>
        <fullName evidence="7">TetR/AcrR family transcriptional regulator</fullName>
    </submittedName>
</protein>
<dbReference type="SUPFAM" id="SSF46689">
    <property type="entry name" value="Homeodomain-like"/>
    <property type="match status" value="1"/>
</dbReference>
<feature type="DNA-binding region" description="H-T-H motif" evidence="4">
    <location>
        <begin position="29"/>
        <end position="48"/>
    </location>
</feature>